<feature type="compositionally biased region" description="Gly residues" evidence="10">
    <location>
        <begin position="161"/>
        <end position="171"/>
    </location>
</feature>
<dbReference type="GO" id="GO:0005634">
    <property type="term" value="C:nucleus"/>
    <property type="evidence" value="ECO:0007669"/>
    <property type="project" value="UniProtKB-SubCell"/>
</dbReference>
<feature type="region of interest" description="Disordered" evidence="10">
    <location>
        <begin position="28"/>
        <end position="55"/>
    </location>
</feature>
<dbReference type="PANTHER" id="PTHR13476">
    <property type="entry name" value="CHROMATIN MODIFICATION-RELATED PROTEIN MEAF6"/>
    <property type="match status" value="1"/>
</dbReference>
<accession>A0A8H8A1N2</accession>
<evidence type="ECO:0000256" key="3">
    <source>
        <dbReference type="ARBA" id="ARBA00018504"/>
    </source>
</evidence>
<evidence type="ECO:0000256" key="9">
    <source>
        <dbReference type="RuleBase" id="RU368022"/>
    </source>
</evidence>
<comment type="similarity">
    <text evidence="2 9">Belongs to the EAF6 family.</text>
</comment>
<dbReference type="InterPro" id="IPR015418">
    <property type="entry name" value="Eaf6"/>
</dbReference>
<dbReference type="EMBL" id="JAEFCI010000525">
    <property type="protein sequence ID" value="KAG5463484.1"/>
    <property type="molecule type" value="Genomic_DNA"/>
</dbReference>
<comment type="subunit">
    <text evidence="9">Component of the NuA4 histone acetyltransferase complex.</text>
</comment>
<feature type="region of interest" description="Disordered" evidence="10">
    <location>
        <begin position="114"/>
        <end position="195"/>
    </location>
</feature>
<feature type="region of interest" description="Disordered" evidence="10">
    <location>
        <begin position="75"/>
        <end position="98"/>
    </location>
</feature>
<dbReference type="Pfam" id="PF09340">
    <property type="entry name" value="NuA4"/>
    <property type="match status" value="1"/>
</dbReference>
<evidence type="ECO:0000256" key="5">
    <source>
        <dbReference type="ARBA" id="ARBA00023015"/>
    </source>
</evidence>
<keyword evidence="5 9" id="KW-0805">Transcription regulation</keyword>
<keyword evidence="7 9" id="KW-0804">Transcription</keyword>
<evidence type="ECO:0000256" key="7">
    <source>
        <dbReference type="ARBA" id="ARBA00023163"/>
    </source>
</evidence>
<comment type="caution">
    <text evidence="11">The sequence shown here is derived from an EMBL/GenBank/DDBJ whole genome shotgun (WGS) entry which is preliminary data.</text>
</comment>
<evidence type="ECO:0000256" key="8">
    <source>
        <dbReference type="ARBA" id="ARBA00023242"/>
    </source>
</evidence>
<comment type="subcellular location">
    <subcellularLocation>
        <location evidence="1 9">Nucleus</location>
    </subcellularLocation>
</comment>
<keyword evidence="8 9" id="KW-0539">Nucleus</keyword>
<comment type="function">
    <text evidence="9">Component of the NuA4 histone acetyltransferase complex which is involved in transcriptional activation of selected genes principally by acetylation of nucleosomal histone H4 and H2A. The NuA4 complex is also involved in DNA repair.</text>
</comment>
<evidence type="ECO:0000256" key="1">
    <source>
        <dbReference type="ARBA" id="ARBA00004123"/>
    </source>
</evidence>
<evidence type="ECO:0000256" key="6">
    <source>
        <dbReference type="ARBA" id="ARBA00023054"/>
    </source>
</evidence>
<evidence type="ECO:0000256" key="10">
    <source>
        <dbReference type="SAM" id="MobiDB-lite"/>
    </source>
</evidence>
<dbReference type="GO" id="GO:0006281">
    <property type="term" value="P:DNA repair"/>
    <property type="evidence" value="ECO:0007669"/>
    <property type="project" value="UniProtKB-UniRule"/>
</dbReference>
<keyword evidence="4 9" id="KW-0156">Chromatin regulator</keyword>
<dbReference type="Proteomes" id="UP000673691">
    <property type="component" value="Unassembled WGS sequence"/>
</dbReference>
<organism evidence="11 12">
    <name type="scientific">Olpidium bornovanus</name>
    <dbReference type="NCBI Taxonomy" id="278681"/>
    <lineage>
        <taxon>Eukaryota</taxon>
        <taxon>Fungi</taxon>
        <taxon>Fungi incertae sedis</taxon>
        <taxon>Olpidiomycota</taxon>
        <taxon>Olpidiomycotina</taxon>
        <taxon>Olpidiomycetes</taxon>
        <taxon>Olpidiales</taxon>
        <taxon>Olpidiaceae</taxon>
        <taxon>Olpidium</taxon>
    </lineage>
</organism>
<dbReference type="GO" id="GO:0006325">
    <property type="term" value="P:chromatin organization"/>
    <property type="evidence" value="ECO:0007669"/>
    <property type="project" value="UniProtKB-KW"/>
</dbReference>
<feature type="region of interest" description="Disordered" evidence="10">
    <location>
        <begin position="290"/>
        <end position="327"/>
    </location>
</feature>
<keyword evidence="12" id="KW-1185">Reference proteome</keyword>
<evidence type="ECO:0000313" key="12">
    <source>
        <dbReference type="Proteomes" id="UP000673691"/>
    </source>
</evidence>
<proteinExistence type="inferred from homology"/>
<dbReference type="AlphaFoldDB" id="A0A8H8A1N2"/>
<dbReference type="OrthoDB" id="440324at2759"/>
<name>A0A8H8A1N2_9FUNG</name>
<dbReference type="GO" id="GO:0035267">
    <property type="term" value="C:NuA4 histone acetyltransferase complex"/>
    <property type="evidence" value="ECO:0007669"/>
    <property type="project" value="UniProtKB-UniRule"/>
</dbReference>
<keyword evidence="6" id="KW-0175">Coiled coil</keyword>
<dbReference type="GO" id="GO:0016740">
    <property type="term" value="F:transferase activity"/>
    <property type="evidence" value="ECO:0007669"/>
    <property type="project" value="UniProtKB-KW"/>
</dbReference>
<keyword evidence="9" id="KW-0234">DNA repair</keyword>
<gene>
    <name evidence="11" type="ORF">BJ554DRAFT_7061</name>
</gene>
<evidence type="ECO:0000256" key="4">
    <source>
        <dbReference type="ARBA" id="ARBA00022853"/>
    </source>
</evidence>
<evidence type="ECO:0000313" key="11">
    <source>
        <dbReference type="EMBL" id="KAG5463484.1"/>
    </source>
</evidence>
<feature type="compositionally biased region" description="Basic and acidic residues" evidence="10">
    <location>
        <begin position="41"/>
        <end position="55"/>
    </location>
</feature>
<protein>
    <recommendedName>
        <fullName evidence="3 9">Chromatin modification-related protein EAF6</fullName>
    </recommendedName>
</protein>
<keyword evidence="9" id="KW-0227">DNA damage</keyword>
<evidence type="ECO:0000256" key="2">
    <source>
        <dbReference type="ARBA" id="ARBA00010916"/>
    </source>
</evidence>
<reference evidence="11 12" key="1">
    <citation type="journal article" name="Sci. Rep.">
        <title>Genome-scale phylogenetic analyses confirm Olpidium as the closest living zoosporic fungus to the non-flagellated, terrestrial fungi.</title>
        <authorList>
            <person name="Chang Y."/>
            <person name="Rochon D."/>
            <person name="Sekimoto S."/>
            <person name="Wang Y."/>
            <person name="Chovatia M."/>
            <person name="Sandor L."/>
            <person name="Salamov A."/>
            <person name="Grigoriev I.V."/>
            <person name="Stajich J.E."/>
            <person name="Spatafora J.W."/>
        </authorList>
    </citation>
    <scope>NUCLEOTIDE SEQUENCE [LARGE SCALE GENOMIC DNA]</scope>
    <source>
        <strain evidence="11">S191</strain>
    </source>
</reference>
<sequence length="387" mass="41879">MGFPDAWCWARVHISSSALWWWTRSSCKSGLGRSRSGQTVDRAKDRSRDSGPEVGPEHVRFLRLLRLGCALPGRPEGLFRPKRTSQNGGAGRPSPAPLYSRRQMLFPVAGGAQTAGKVDVGSPSSTCLAPSAPPHPTLSPHQQAAAATRSNRAEHAAVSRGQGGGKGGGPVAAGRKARPCFPSSRDGFYRKSPEGITENNTNITVRCFGTGLQKLVQRKRQIDKHLATLECQIYNLEGSYLEETQHAGNIAQGFEAYLNPPRIIKHHKIPEEERIFSRSSTTYQRALELTRQEASEDVSQQQQQHHRQQSRQLEDPSAIQPAKRKKTSLVSRSAVAAAAAASPAVGTCVTLAADATSAQNHVTPKIRTKLKLPPVMARQVEEGTGGA</sequence>